<name>A0A238L3M6_9RHOB</name>
<accession>A0A238L3M6</accession>
<dbReference type="PANTHER" id="PTHR47763:SF1">
    <property type="entry name" value="DUF659 DOMAIN-CONTAINING PROTEIN"/>
    <property type="match status" value="1"/>
</dbReference>
<reference evidence="5 6" key="1">
    <citation type="submission" date="2017-05" db="EMBL/GenBank/DDBJ databases">
        <authorList>
            <person name="Song R."/>
            <person name="Chenine A.L."/>
            <person name="Ruprecht R.M."/>
        </authorList>
    </citation>
    <scope>NUCLEOTIDE SEQUENCE [LARGE SCALE GENOMIC DNA]</scope>
    <source>
        <strain evidence="5 6">CECT 8663</strain>
    </source>
</reference>
<dbReference type="RefSeq" id="WP_097806459.1">
    <property type="nucleotide sequence ID" value="NZ_FXYH01000019.1"/>
</dbReference>
<dbReference type="OrthoDB" id="9805121at2"/>
<dbReference type="PROSITE" id="PS50234">
    <property type="entry name" value="VWFA"/>
    <property type="match status" value="1"/>
</dbReference>
<proteinExistence type="predicted"/>
<keyword evidence="3" id="KW-0732">Signal</keyword>
<dbReference type="SUPFAM" id="SSF53300">
    <property type="entry name" value="vWA-like"/>
    <property type="match status" value="1"/>
</dbReference>
<protein>
    <submittedName>
        <fullName evidence="5">von Willebrand factor type A domain protein</fullName>
    </submittedName>
</protein>
<dbReference type="CDD" id="cd00198">
    <property type="entry name" value="vWFA"/>
    <property type="match status" value="1"/>
</dbReference>
<evidence type="ECO:0000313" key="5">
    <source>
        <dbReference type="EMBL" id="SMX48936.1"/>
    </source>
</evidence>
<organism evidence="5 6">
    <name type="scientific">Pelagimonas varians</name>
    <dbReference type="NCBI Taxonomy" id="696760"/>
    <lineage>
        <taxon>Bacteria</taxon>
        <taxon>Pseudomonadati</taxon>
        <taxon>Pseudomonadota</taxon>
        <taxon>Alphaproteobacteria</taxon>
        <taxon>Rhodobacterales</taxon>
        <taxon>Roseobacteraceae</taxon>
        <taxon>Pelagimonas</taxon>
    </lineage>
</organism>
<gene>
    <name evidence="5" type="ORF">PEV8663_04026</name>
</gene>
<dbReference type="InterPro" id="IPR052969">
    <property type="entry name" value="Thr-specific_kinase-like"/>
</dbReference>
<keyword evidence="2" id="KW-0964">Secreted</keyword>
<dbReference type="InterPro" id="IPR002035">
    <property type="entry name" value="VWF_A"/>
</dbReference>
<evidence type="ECO:0000256" key="3">
    <source>
        <dbReference type="ARBA" id="ARBA00022729"/>
    </source>
</evidence>
<evidence type="ECO:0000313" key="6">
    <source>
        <dbReference type="Proteomes" id="UP000220836"/>
    </source>
</evidence>
<dbReference type="AlphaFoldDB" id="A0A238L3M6"/>
<comment type="subcellular location">
    <subcellularLocation>
        <location evidence="1">Secreted</location>
    </subcellularLocation>
</comment>
<evidence type="ECO:0000256" key="2">
    <source>
        <dbReference type="ARBA" id="ARBA00022525"/>
    </source>
</evidence>
<dbReference type="Pfam" id="PF25106">
    <property type="entry name" value="VWA_4"/>
    <property type="match status" value="1"/>
</dbReference>
<dbReference type="GO" id="GO:0005737">
    <property type="term" value="C:cytoplasm"/>
    <property type="evidence" value="ECO:0007669"/>
    <property type="project" value="TreeGrafter"/>
</dbReference>
<sequence>MVIVDQLNVQTGQPRKKFIAILLGLSVLAGCSVPEISDFEMGAVLDGKAASEPPVVAEEAMVEPMVLPALPDAGTASTGASRRGVVTAGDIDDGLNLDAFKRYQSRAAKDLDLPRANLLTPVQVQMVGPDNRPAPGVSYTLRKPGAPDPFHSGYSGVDGRISVFPASLGANRQSKVELRAFENGEEVLRKVLTTGERNRVTVPASEGWTPDFLDLVFVFDTTGSMGDELAWLTKEFAGIVRQARRAAPGVDVRYGLVAYRDVGDDYEVQNYGFTDQKREMQSWLRKLDANGGGDYPEAADRALHAAVNLDWRRGKGERIIFHIADAPPHKQGALSYVRAAQIAAGQNVQIFGLGASGVGAESEYLMRQASVLSGGRYLFLTDDSGVGNSHAEPDIACYRVTALKDLLVRVLASELSGVRNEATDSAVLREVGNYANGVCLQ</sequence>
<dbReference type="EMBL" id="FXYH01000019">
    <property type="protein sequence ID" value="SMX48936.1"/>
    <property type="molecule type" value="Genomic_DNA"/>
</dbReference>
<dbReference type="InterPro" id="IPR036465">
    <property type="entry name" value="vWFA_dom_sf"/>
</dbReference>
<dbReference type="Proteomes" id="UP000220836">
    <property type="component" value="Unassembled WGS sequence"/>
</dbReference>
<dbReference type="SMART" id="SM00327">
    <property type="entry name" value="VWA"/>
    <property type="match status" value="1"/>
</dbReference>
<keyword evidence="6" id="KW-1185">Reference proteome</keyword>
<dbReference type="GO" id="GO:0004674">
    <property type="term" value="F:protein serine/threonine kinase activity"/>
    <property type="evidence" value="ECO:0007669"/>
    <property type="project" value="TreeGrafter"/>
</dbReference>
<evidence type="ECO:0000259" key="4">
    <source>
        <dbReference type="PROSITE" id="PS50234"/>
    </source>
</evidence>
<dbReference type="InterPro" id="IPR056861">
    <property type="entry name" value="HMCN1-like_VWA"/>
</dbReference>
<evidence type="ECO:0000256" key="1">
    <source>
        <dbReference type="ARBA" id="ARBA00004613"/>
    </source>
</evidence>
<dbReference type="PANTHER" id="PTHR47763">
    <property type="entry name" value="ALPHA-PROTEIN KINASE VWKA"/>
    <property type="match status" value="1"/>
</dbReference>
<feature type="domain" description="VWFA" evidence="4">
    <location>
        <begin position="214"/>
        <end position="410"/>
    </location>
</feature>
<dbReference type="Gene3D" id="3.40.50.410">
    <property type="entry name" value="von Willebrand factor, type A domain"/>
    <property type="match status" value="1"/>
</dbReference>